<dbReference type="EMBL" id="DVKS01000146">
    <property type="protein sequence ID" value="HIT42093.1"/>
    <property type="molecule type" value="Genomic_DNA"/>
</dbReference>
<dbReference type="AlphaFoldDB" id="A0A9D1GJ77"/>
<gene>
    <name evidence="1" type="ORF">IAB60_08375</name>
</gene>
<organism evidence="1 2">
    <name type="scientific">Candidatus Caccovicinus merdipullorum</name>
    <dbReference type="NCBI Taxonomy" id="2840724"/>
    <lineage>
        <taxon>Bacteria</taxon>
        <taxon>Bacillati</taxon>
        <taxon>Bacillota</taxon>
        <taxon>Clostridia</taxon>
        <taxon>Eubacteriales</taxon>
        <taxon>Candidatus Caccovicinus</taxon>
    </lineage>
</organism>
<comment type="caution">
    <text evidence="1">The sequence shown here is derived from an EMBL/GenBank/DDBJ whole genome shotgun (WGS) entry which is preliminary data.</text>
</comment>
<proteinExistence type="predicted"/>
<protein>
    <submittedName>
        <fullName evidence="1">Helix-turn-helix domain-containing protein</fullName>
    </submittedName>
</protein>
<name>A0A9D1GJ77_9FIRM</name>
<evidence type="ECO:0000313" key="2">
    <source>
        <dbReference type="Proteomes" id="UP000886860"/>
    </source>
</evidence>
<sequence length="116" mass="13355">MAEMEKKEMEKREMEITAEDWDISEDFYRENDEKKELKLEDFMSPEDETVFSVNGDYEVERTAEHVRQVMKLSDEGKTIGEIAAALGLEEEYVYRIQICALGDGDPVSVAHLVLMG</sequence>
<reference evidence="1" key="1">
    <citation type="submission" date="2020-10" db="EMBL/GenBank/DDBJ databases">
        <authorList>
            <person name="Gilroy R."/>
        </authorList>
    </citation>
    <scope>NUCLEOTIDE SEQUENCE</scope>
    <source>
        <strain evidence="1">CHK123-3438</strain>
    </source>
</reference>
<evidence type="ECO:0000313" key="1">
    <source>
        <dbReference type="EMBL" id="HIT42093.1"/>
    </source>
</evidence>
<reference evidence="1" key="2">
    <citation type="journal article" date="2021" name="PeerJ">
        <title>Extensive microbial diversity within the chicken gut microbiome revealed by metagenomics and culture.</title>
        <authorList>
            <person name="Gilroy R."/>
            <person name="Ravi A."/>
            <person name="Getino M."/>
            <person name="Pursley I."/>
            <person name="Horton D.L."/>
            <person name="Alikhan N.F."/>
            <person name="Baker D."/>
            <person name="Gharbi K."/>
            <person name="Hall N."/>
            <person name="Watson M."/>
            <person name="Adriaenssens E.M."/>
            <person name="Foster-Nyarko E."/>
            <person name="Jarju S."/>
            <person name="Secka A."/>
            <person name="Antonio M."/>
            <person name="Oren A."/>
            <person name="Chaudhuri R.R."/>
            <person name="La Ragione R."/>
            <person name="Hildebrand F."/>
            <person name="Pallen M.J."/>
        </authorList>
    </citation>
    <scope>NUCLEOTIDE SEQUENCE</scope>
    <source>
        <strain evidence="1">CHK123-3438</strain>
    </source>
</reference>
<dbReference type="Proteomes" id="UP000886860">
    <property type="component" value="Unassembled WGS sequence"/>
</dbReference>
<accession>A0A9D1GJ77</accession>